<evidence type="ECO:0000313" key="3">
    <source>
        <dbReference type="Proteomes" id="UP001054945"/>
    </source>
</evidence>
<dbReference type="Proteomes" id="UP001054945">
    <property type="component" value="Unassembled WGS sequence"/>
</dbReference>
<organism evidence="2 3">
    <name type="scientific">Caerostris extrusa</name>
    <name type="common">Bark spider</name>
    <name type="synonym">Caerostris bankana</name>
    <dbReference type="NCBI Taxonomy" id="172846"/>
    <lineage>
        <taxon>Eukaryota</taxon>
        <taxon>Metazoa</taxon>
        <taxon>Ecdysozoa</taxon>
        <taxon>Arthropoda</taxon>
        <taxon>Chelicerata</taxon>
        <taxon>Arachnida</taxon>
        <taxon>Araneae</taxon>
        <taxon>Araneomorphae</taxon>
        <taxon>Entelegynae</taxon>
        <taxon>Araneoidea</taxon>
        <taxon>Araneidae</taxon>
        <taxon>Caerostris</taxon>
    </lineage>
</organism>
<evidence type="ECO:0000256" key="1">
    <source>
        <dbReference type="SAM" id="Phobius"/>
    </source>
</evidence>
<sequence>MCFGLLVEFYMYVWYCAMHRFELKQVAELLWKNATTKEEKTPIISNSTRVPDSGSITKEANMNGSVDSKLGYDRKLLDAGGDSCDDNSDSPPKMTLLRKLCFVLSLNGGIVYVAALLWWIPCKHPLCLFLTNWTMNMSYPLTTNMEIKSTDLSYSYFLGYADDDGGRLASLQMKTGAMMWNVSTEVILHNIFCNLNIPSDGNNEVPDCIGTSYNYIMAFNSTKGE</sequence>
<keyword evidence="1" id="KW-1133">Transmembrane helix</keyword>
<keyword evidence="3" id="KW-1185">Reference proteome</keyword>
<feature type="transmembrane region" description="Helical" evidence="1">
    <location>
        <begin position="100"/>
        <end position="120"/>
    </location>
</feature>
<gene>
    <name evidence="2" type="primary">AVEN_106935_1</name>
    <name evidence="2" type="ORF">CEXT_18831</name>
</gene>
<proteinExistence type="predicted"/>
<reference evidence="2 3" key="1">
    <citation type="submission" date="2021-06" db="EMBL/GenBank/DDBJ databases">
        <title>Caerostris extrusa draft genome.</title>
        <authorList>
            <person name="Kono N."/>
            <person name="Arakawa K."/>
        </authorList>
    </citation>
    <scope>NUCLEOTIDE SEQUENCE [LARGE SCALE GENOMIC DNA]</scope>
</reference>
<dbReference type="EMBL" id="BPLR01016043">
    <property type="protein sequence ID" value="GIY80692.1"/>
    <property type="molecule type" value="Genomic_DNA"/>
</dbReference>
<comment type="caution">
    <text evidence="2">The sequence shown here is derived from an EMBL/GenBank/DDBJ whole genome shotgun (WGS) entry which is preliminary data.</text>
</comment>
<evidence type="ECO:0000313" key="2">
    <source>
        <dbReference type="EMBL" id="GIY80692.1"/>
    </source>
</evidence>
<name>A0AAV4WD58_CAEEX</name>
<dbReference type="AlphaFoldDB" id="A0AAV4WD58"/>
<keyword evidence="1" id="KW-0472">Membrane</keyword>
<accession>A0AAV4WD58</accession>
<protein>
    <submittedName>
        <fullName evidence="2">Uncharacterized protein</fullName>
    </submittedName>
</protein>
<keyword evidence="1" id="KW-0812">Transmembrane</keyword>